<feature type="compositionally biased region" description="Low complexity" evidence="1">
    <location>
        <begin position="618"/>
        <end position="638"/>
    </location>
</feature>
<sequence>MTDESRRLSVSKEKRGPRAHRPSSAARMSRRFCRVRRKGKATAQAAVEKRTKGRNPRRCSLTFFSGSSPSHAHFFGHPRASSSSFFGLSSSPPLSDSRSTLGFYSFTFSADKSSFLELTPSSAPSSSSSVPSFPASTSALPSRASSLPSSSNSSLTSRWSYSSSPSSFPSSLSPASSPCCAYPTSAPSSTSYAASSSAFTPSASLSPLPLLESPVSSPASVPLSSSCSPSCTRSSAPGCSGQIAVSPVDPPSLFLPRFSSHGTPNNCGRPSRWKVCLHFVSFLFSLLSVFLVASLVHPSAAAPGVYVHPGAGAVWRAASAGLPRSLCESPYLRQSRRILGERSRRAALAVACLSRPSGDASLPSFSTFLLSPGSAFSPSAKTRSSLDTDLSSAACAPSAKKHDSLAVFCSLSCLQSFAPELCPSPAAACRQLSFSSLSFLPSPSKAVHTALSAGASTRSCAGVYVHRRVSVADGGMRGAWLRREEGCGGEARLDEHRGNFWRQASALKLSSVHTAQAIMCSGSPFSSRSSVQSASSSFHLSSDCASPVSTSSLLSSFSEEGERGENATSPHCAMPAAVSAESLQVFSALFRPRGRKAEESGQSQTTVEKRSLQPRSPSPSAASSPSSPSPSASASQSSDPFSVEPFSAASGESPEEYLLRGRLEQPPPLLDDAGALLPRNASTPFPTLSPFRVSAEARGRLQPQVVDSLTPWKRIVADKFVRTATDTFIPKHRNFSAHKIGQAAAVQSASAAADLPLVRDAVERAVWAAEKRQEKLMRQRAAEAAGEGENASTEDAAAREEEMRRRVWRETERHMKSLLGGGTQVDFDDDFHFNDSWLAEGYEDISAEPRFVPPDWTDVPRPCKNSTAITTLTASHLTKPVIDTADPRQRNRLRIQYFSPKEKKRQAFWQSLLTVGRESAHSRLSAAHAWLSERHEQQQEEAYKNRRQIGELMILRERRRREKQRELEQAGGRYRPPQPPPYPLPLHYLYVNHRLYNAFKLMNVIGWEACLDLPTPHSRLEAFRHEHNLRSFYLLPVDDRVSLTAGIERREAPGKKPKAAQVSNARKRPDASQSSSHHYSVVFSVPDSTSAPSPLHSSSSSSPSSASSSLVVPLRLGDFFLPNMDAVLVLRDGVIDPQLSRNLEKFGGVEGGEEEVEGAGLLERGMRAAFPGDEESATQRGEGNEGERREANESTNDEGTNKDGARQTGGGTGGGCCGGSGQKPGGRTPGEGGEEEEPCASHGTQSTQHHGAGNASEDDAEGEEEEAYVGSFLNIRHPGVRSAVAQELQFVPEYSNYWRTNTQPFHRGQIGKTSRKYDSDFAIYDYRKLDFGMAKFSALNLASMQDAACIVVGDDPRYDEKTQEKVNEEKRARGMAMVDALVAGADKGRRNVDEKRGERGNDVDSGATATSAKNRLWEEGAGSTDRRTAEGAVTQRQEVDRERGREEVDQMAKTEQMETPRSAASPGCAEASAATGEKTGMKEKMTLESLIDAIEESQDSRGPEKGIGVEADRQRRKEMKFQVLHLLTSDLVDLLPYLPPYNHSLPFSSPPPSLSSPPAHPLVNPRLVVHVGRGVNCTLHQTFLSLSDLLPENDQQRLAEAGARQEMARPAYMRGRGRGGFVNSNTRIVLESDAELHHVYDQEQAIDSWHMENLSVQMGKNSTYVLRQVDLGAQAGRFNLQIEGAESSRHTSLGLAVLNGHQEHGKYEMFHHLKPRGETTQIMKSLVGGKARAVWRGRIRIERDGIGTAAESLNRVVLLDEGSRCVAIPTLEIIPDDVVKANHGAMIRDLDIEPLFFLMSRGMDELEARKMLMKAYADDVISPIGDENLRERVFKKIFSMAPKKKKKLKRHHMFKGGEHA</sequence>
<dbReference type="GO" id="GO:0016226">
    <property type="term" value="P:iron-sulfur cluster assembly"/>
    <property type="evidence" value="ECO:0007669"/>
    <property type="project" value="InterPro"/>
</dbReference>
<evidence type="ECO:0000313" key="4">
    <source>
        <dbReference type="EMBL" id="KFG49129.1"/>
    </source>
</evidence>
<feature type="region of interest" description="Disordered" evidence="1">
    <location>
        <begin position="594"/>
        <end position="654"/>
    </location>
</feature>
<dbReference type="PANTHER" id="PTHR43575">
    <property type="entry name" value="PROTEIN ABCI7, CHLOROPLASTIC"/>
    <property type="match status" value="1"/>
</dbReference>
<gene>
    <name evidence="4" type="ORF">TGDOM2_273445</name>
</gene>
<comment type="caution">
    <text evidence="4">The sequence shown here is derived from an EMBL/GenBank/DDBJ whole genome shotgun (WGS) entry which is preliminary data.</text>
</comment>
<dbReference type="OrthoDB" id="2510at2759"/>
<keyword evidence="2" id="KW-0472">Membrane</keyword>
<feature type="compositionally biased region" description="Basic and acidic residues" evidence="1">
    <location>
        <begin position="1"/>
        <end position="16"/>
    </location>
</feature>
<feature type="compositionally biased region" description="Basic and acidic residues" evidence="1">
    <location>
        <begin position="1386"/>
        <end position="1402"/>
    </location>
</feature>
<evidence type="ECO:0000313" key="5">
    <source>
        <dbReference type="Proteomes" id="UP000028837"/>
    </source>
</evidence>
<dbReference type="Proteomes" id="UP000028837">
    <property type="component" value="Unassembled WGS sequence"/>
</dbReference>
<keyword evidence="2" id="KW-1133">Transmembrane helix</keyword>
<reference evidence="4 5" key="1">
    <citation type="submission" date="2014-02" db="EMBL/GenBank/DDBJ databases">
        <authorList>
            <person name="Sibley D."/>
            <person name="Venepally P."/>
            <person name="Karamycheva S."/>
            <person name="Hadjithomas M."/>
            <person name="Khan A."/>
            <person name="Brunk B."/>
            <person name="Roos D."/>
            <person name="Caler E."/>
            <person name="Lorenzi H."/>
        </authorList>
    </citation>
    <scope>NUCLEOTIDE SEQUENCE [LARGE SCALE GENOMIC DNA]</scope>
    <source>
        <strain evidence="4 5">GAB2-2007-GAL-DOM2</strain>
    </source>
</reference>
<feature type="region of interest" description="Disordered" evidence="1">
    <location>
        <begin position="1046"/>
        <end position="1078"/>
    </location>
</feature>
<feature type="transmembrane region" description="Helical" evidence="2">
    <location>
        <begin position="275"/>
        <end position="296"/>
    </location>
</feature>
<feature type="compositionally biased region" description="Low complexity" evidence="1">
    <location>
        <begin position="782"/>
        <end position="795"/>
    </location>
</feature>
<feature type="region of interest" description="Disordered" evidence="1">
    <location>
        <begin position="779"/>
        <end position="800"/>
    </location>
</feature>
<evidence type="ECO:0000256" key="1">
    <source>
        <dbReference type="SAM" id="MobiDB-lite"/>
    </source>
</evidence>
<dbReference type="SUPFAM" id="SSF101960">
    <property type="entry name" value="Stabilizer of iron transporter SufD"/>
    <property type="match status" value="1"/>
</dbReference>
<dbReference type="EMBL" id="AHZU02000046">
    <property type="protein sequence ID" value="KFG49129.1"/>
    <property type="molecule type" value="Genomic_DNA"/>
</dbReference>
<dbReference type="InterPro" id="IPR000825">
    <property type="entry name" value="SUF_FeS_clus_asmbl_SufBD_core"/>
</dbReference>
<protein>
    <submittedName>
        <fullName evidence="4">SufB/sufD domain-containing protein</fullName>
    </submittedName>
</protein>
<dbReference type="Pfam" id="PF01458">
    <property type="entry name" value="SUFBD_core"/>
    <property type="match status" value="1"/>
</dbReference>
<feature type="region of interest" description="Disordered" evidence="1">
    <location>
        <begin position="1167"/>
        <end position="1266"/>
    </location>
</feature>
<feature type="compositionally biased region" description="Acidic residues" evidence="1">
    <location>
        <begin position="1256"/>
        <end position="1266"/>
    </location>
</feature>
<feature type="region of interest" description="Disordered" evidence="1">
    <location>
        <begin position="35"/>
        <end position="54"/>
    </location>
</feature>
<keyword evidence="2" id="KW-0812">Transmembrane</keyword>
<feature type="region of interest" description="Disordered" evidence="1">
    <location>
        <begin position="1386"/>
        <end position="1468"/>
    </location>
</feature>
<dbReference type="PANTHER" id="PTHR43575:SF1">
    <property type="entry name" value="PROTEIN ABCI7, CHLOROPLASTIC"/>
    <property type="match status" value="1"/>
</dbReference>
<proteinExistence type="predicted"/>
<feature type="compositionally biased region" description="Basic and acidic residues" evidence="1">
    <location>
        <begin position="1182"/>
        <end position="1192"/>
    </location>
</feature>
<feature type="region of interest" description="Disordered" evidence="1">
    <location>
        <begin position="1"/>
        <end position="29"/>
    </location>
</feature>
<name>A0A086KXL1_TOXGO</name>
<dbReference type="VEuPathDB" id="ToxoDB:TGDOM2_273445"/>
<feature type="compositionally biased region" description="Gly residues" evidence="1">
    <location>
        <begin position="1207"/>
        <end position="1231"/>
    </location>
</feature>
<feature type="domain" description="SUF system FeS cluster assembly SufBD core" evidence="3">
    <location>
        <begin position="1617"/>
        <end position="1815"/>
    </location>
</feature>
<dbReference type="InterPro" id="IPR037284">
    <property type="entry name" value="SUF_FeS_clus_asmbl_SufBD_sf"/>
</dbReference>
<dbReference type="InterPro" id="IPR055346">
    <property type="entry name" value="Fe-S_cluster_assembly_SufBD"/>
</dbReference>
<organism evidence="4 5">
    <name type="scientific">Toxoplasma gondii GAB2-2007-GAL-DOM2</name>
    <dbReference type="NCBI Taxonomy" id="1130820"/>
    <lineage>
        <taxon>Eukaryota</taxon>
        <taxon>Sar</taxon>
        <taxon>Alveolata</taxon>
        <taxon>Apicomplexa</taxon>
        <taxon>Conoidasida</taxon>
        <taxon>Coccidia</taxon>
        <taxon>Eucoccidiorida</taxon>
        <taxon>Eimeriorina</taxon>
        <taxon>Sarcocystidae</taxon>
        <taxon>Toxoplasma</taxon>
    </lineage>
</organism>
<dbReference type="SMR" id="A0A086KXL1"/>
<accession>A0A086KXL1</accession>
<evidence type="ECO:0000256" key="2">
    <source>
        <dbReference type="SAM" id="Phobius"/>
    </source>
</evidence>
<feature type="compositionally biased region" description="Basic and acidic residues" evidence="1">
    <location>
        <begin position="1437"/>
        <end position="1458"/>
    </location>
</feature>
<evidence type="ECO:0000259" key="3">
    <source>
        <dbReference type="Pfam" id="PF01458"/>
    </source>
</evidence>